<dbReference type="InterPro" id="IPR037238">
    <property type="entry name" value="YbiA-like_sf"/>
</dbReference>
<evidence type="ECO:0000259" key="3">
    <source>
        <dbReference type="Pfam" id="PF08719"/>
    </source>
</evidence>
<keyword evidence="5" id="KW-1185">Reference proteome</keyword>
<comment type="catalytic activity">
    <reaction evidence="2">
        <text>2,5-diamino-6-hydroxy-4-(5-phosphoribosylamino)-pyrimidine + H2O = 2,5,6-triamino-4-hydroxypyrimidine + D-ribose 5-phosphate</text>
        <dbReference type="Rhea" id="RHEA:23436"/>
        <dbReference type="ChEBI" id="CHEBI:15377"/>
        <dbReference type="ChEBI" id="CHEBI:58614"/>
        <dbReference type="ChEBI" id="CHEBI:78346"/>
        <dbReference type="ChEBI" id="CHEBI:137796"/>
    </reaction>
</comment>
<organism evidence="4 5">
    <name type="scientific">Floccifex porci</name>
    <dbReference type="NCBI Taxonomy" id="2606629"/>
    <lineage>
        <taxon>Bacteria</taxon>
        <taxon>Bacillati</taxon>
        <taxon>Bacillota</taxon>
        <taxon>Erysipelotrichia</taxon>
        <taxon>Erysipelotrichales</taxon>
        <taxon>Erysipelotrichaceae</taxon>
        <taxon>Floccifex</taxon>
    </lineage>
</organism>
<dbReference type="EMBL" id="VUMM01000008">
    <property type="protein sequence ID" value="MSS01563.1"/>
    <property type="molecule type" value="Genomic_DNA"/>
</dbReference>
<dbReference type="AlphaFoldDB" id="A0A7X2T407"/>
<proteinExistence type="predicted"/>
<evidence type="ECO:0000256" key="1">
    <source>
        <dbReference type="ARBA" id="ARBA00000022"/>
    </source>
</evidence>
<evidence type="ECO:0000313" key="5">
    <source>
        <dbReference type="Proteomes" id="UP000470082"/>
    </source>
</evidence>
<comment type="catalytic activity">
    <reaction evidence="1">
        <text>5-amino-6-(5-phospho-D-ribosylamino)uracil + H2O = 5,6-diaminouracil + D-ribose 5-phosphate</text>
        <dbReference type="Rhea" id="RHEA:55020"/>
        <dbReference type="ChEBI" id="CHEBI:15377"/>
        <dbReference type="ChEBI" id="CHEBI:46252"/>
        <dbReference type="ChEBI" id="CHEBI:58453"/>
        <dbReference type="ChEBI" id="CHEBI:78346"/>
    </reaction>
</comment>
<sequence>MKVIFAVLSDSIYQIGINIIKKDEYLFFWHEYEEYGYLSQWYPSSFTIEGISYSSCEQYMMAKKALLFHDLEYYSLILKEKDPSKCKAYGKLVHNFDSDVWDLNCHEIVYNANYAKFTQNIDLKKLLIETKDKILVEASPFDNIWGIGLSKEDSNCLNPLKWKGKNQLGKILMEVRSKIQ</sequence>
<gene>
    <name evidence="4" type="ORF">FYJ50_05535</name>
</gene>
<dbReference type="Pfam" id="PF08719">
    <property type="entry name" value="NADAR"/>
    <property type="match status" value="1"/>
</dbReference>
<comment type="caution">
    <text evidence="4">The sequence shown here is derived from an EMBL/GenBank/DDBJ whole genome shotgun (WGS) entry which is preliminary data.</text>
</comment>
<evidence type="ECO:0000256" key="2">
    <source>
        <dbReference type="ARBA" id="ARBA00000751"/>
    </source>
</evidence>
<name>A0A7X2T407_9FIRM</name>
<reference evidence="4 5" key="1">
    <citation type="submission" date="2019-08" db="EMBL/GenBank/DDBJ databases">
        <title>In-depth cultivation of the pig gut microbiome towards novel bacterial diversity and tailored functional studies.</title>
        <authorList>
            <person name="Wylensek D."/>
            <person name="Hitch T.C.A."/>
            <person name="Clavel T."/>
        </authorList>
    </citation>
    <scope>NUCLEOTIDE SEQUENCE [LARGE SCALE GENOMIC DNA]</scope>
    <source>
        <strain evidence="4 5">LKV-178-WT-2G</strain>
    </source>
</reference>
<dbReference type="InterPro" id="IPR012816">
    <property type="entry name" value="NADAR"/>
</dbReference>
<accession>A0A7X2T407</accession>
<dbReference type="Proteomes" id="UP000470082">
    <property type="component" value="Unassembled WGS sequence"/>
</dbReference>
<dbReference type="SUPFAM" id="SSF143990">
    <property type="entry name" value="YbiA-like"/>
    <property type="match status" value="1"/>
</dbReference>
<feature type="domain" description="NADAR" evidence="3">
    <location>
        <begin position="27"/>
        <end position="179"/>
    </location>
</feature>
<evidence type="ECO:0000313" key="4">
    <source>
        <dbReference type="EMBL" id="MSS01563.1"/>
    </source>
</evidence>
<dbReference type="Gene3D" id="1.10.357.40">
    <property type="entry name" value="YbiA-like"/>
    <property type="match status" value="1"/>
</dbReference>
<dbReference type="CDD" id="cd15457">
    <property type="entry name" value="NADAR"/>
    <property type="match status" value="1"/>
</dbReference>
<dbReference type="NCBIfam" id="TIGR02464">
    <property type="entry name" value="ribofla_fusion"/>
    <property type="match status" value="1"/>
</dbReference>
<protein>
    <submittedName>
        <fullName evidence="4">NADAR family protein</fullName>
    </submittedName>
</protein>